<proteinExistence type="predicted"/>
<dbReference type="Proteomes" id="UP000017148">
    <property type="component" value="Unassembled WGS sequence"/>
</dbReference>
<evidence type="ECO:0000313" key="2">
    <source>
        <dbReference type="Proteomes" id="UP000017148"/>
    </source>
</evidence>
<protein>
    <recommendedName>
        <fullName evidence="3">Chemotaxis phosphatase CheX-like domain-containing protein</fullName>
    </recommendedName>
</protein>
<accession>U7D6F4</accession>
<organism evidence="1 2">
    <name type="scientific">Chitinivibrio alkaliphilus ACht1</name>
    <dbReference type="NCBI Taxonomy" id="1313304"/>
    <lineage>
        <taxon>Bacteria</taxon>
        <taxon>Pseudomonadati</taxon>
        <taxon>Fibrobacterota</taxon>
        <taxon>Chitinivibrionia</taxon>
        <taxon>Chitinivibrionales</taxon>
        <taxon>Chitinivibrionaceae</taxon>
        <taxon>Chitinivibrio</taxon>
    </lineage>
</organism>
<keyword evidence="2" id="KW-1185">Reference proteome</keyword>
<evidence type="ECO:0008006" key="3">
    <source>
        <dbReference type="Google" id="ProtNLM"/>
    </source>
</evidence>
<dbReference type="RefSeq" id="WP_022636330.1">
    <property type="nucleotide sequence ID" value="NZ_ASJR01000006.1"/>
</dbReference>
<gene>
    <name evidence="1" type="ORF">CALK_0819</name>
</gene>
<dbReference type="AlphaFoldDB" id="U7D6F4"/>
<comment type="caution">
    <text evidence="1">The sequence shown here is derived from an EMBL/GenBank/DDBJ whole genome shotgun (WGS) entry which is preliminary data.</text>
</comment>
<sequence>MCKNDTSLSDMVDEFRAKAYESFKALFSPDQLETGSWASNKSLRSSFDYILIIKSDNEEYSSIMCVGLDLHKIDQFFRDSVDSDRSLDLLKDALTEFGNVYCGLINDIPLFSKKYGILRQHPPQEAVKYAFFSTMDSAVEGYLLLPEYGEELYVGYGIHTKNKAEQKQVSKEFSTLFEGL</sequence>
<reference evidence="1 2" key="1">
    <citation type="journal article" date="2013" name="Environ. Microbiol.">
        <title>Genome analysis of Chitinivibrio alkaliphilus gen. nov., sp. nov., a novel extremely haloalkaliphilic anaerobic chitinolytic bacterium from the candidate phylum Termite Group 3.</title>
        <authorList>
            <person name="Sorokin D.Y."/>
            <person name="Gumerov V.M."/>
            <person name="Rakitin A.L."/>
            <person name="Beletsky A.V."/>
            <person name="Damste J.S."/>
            <person name="Muyzer G."/>
            <person name="Mardanov A.V."/>
            <person name="Ravin N.V."/>
        </authorList>
    </citation>
    <scope>NUCLEOTIDE SEQUENCE [LARGE SCALE GENOMIC DNA]</scope>
    <source>
        <strain evidence="1 2">ACht1</strain>
    </source>
</reference>
<name>U7D6F4_9BACT</name>
<dbReference type="EMBL" id="ASJR01000006">
    <property type="protein sequence ID" value="ERP32099.1"/>
    <property type="molecule type" value="Genomic_DNA"/>
</dbReference>
<dbReference type="STRING" id="1313304.CALK_0819"/>
<evidence type="ECO:0000313" key="1">
    <source>
        <dbReference type="EMBL" id="ERP32099.1"/>
    </source>
</evidence>